<dbReference type="Proteomes" id="UP001167831">
    <property type="component" value="Unassembled WGS sequence"/>
</dbReference>
<feature type="non-terminal residue" evidence="2">
    <location>
        <position position="1"/>
    </location>
</feature>
<dbReference type="Proteomes" id="UP001168478">
    <property type="component" value="Unassembled WGS sequence"/>
</dbReference>
<protein>
    <submittedName>
        <fullName evidence="2">Uncharacterized protein</fullName>
    </submittedName>
</protein>
<name>A0AAW7JU63_9BACT</name>
<evidence type="ECO:0000313" key="2">
    <source>
        <dbReference type="EMBL" id="MDN0025385.1"/>
    </source>
</evidence>
<sequence length="216" mass="23826">LDEVTLQRTFVGDGGWYTVCLPFPLSAEDIREQFQGADFQEFTDVEVNPDNSLNLIFKRVSGTKAGVPYMVRPIEGTEIKNPVFTNKTITANRPETVTHACRDASAYECSFVGIFNPTAIYGRTIRFVSADGVTLTVPANDGSRLKGFRAYMKMPDGNVSAKINSGDVTSGIISVERDIQCRHNGVYDLCGRYLGDSAENLRHGIYIVNGRKTVIK</sequence>
<dbReference type="EMBL" id="JAUEIF010000006">
    <property type="protein sequence ID" value="MDN0025385.1"/>
    <property type="molecule type" value="Genomic_DNA"/>
</dbReference>
<dbReference type="AlphaFoldDB" id="A0AAW7JU63"/>
<evidence type="ECO:0000313" key="4">
    <source>
        <dbReference type="Proteomes" id="UP001168478"/>
    </source>
</evidence>
<keyword evidence="3" id="KW-1185">Reference proteome</keyword>
<comment type="caution">
    <text evidence="2">The sequence shown here is derived from an EMBL/GenBank/DDBJ whole genome shotgun (WGS) entry which is preliminary data.</text>
</comment>
<dbReference type="EMBL" id="JAUEIE010000004">
    <property type="protein sequence ID" value="MDN0022619.1"/>
    <property type="molecule type" value="Genomic_DNA"/>
</dbReference>
<accession>A0AAW7JU63</accession>
<gene>
    <name evidence="1" type="ORF">QVN81_06200</name>
    <name evidence="2" type="ORF">QVN84_07630</name>
</gene>
<reference evidence="2" key="1">
    <citation type="submission" date="2023-06" db="EMBL/GenBank/DDBJ databases">
        <authorList>
            <person name="Zeman M."/>
            <person name="Kubasova T."/>
            <person name="Jahodarova E."/>
            <person name="Nykrynova M."/>
            <person name="Rychlik I."/>
        </authorList>
    </citation>
    <scope>NUCLEOTIDE SEQUENCE</scope>
    <source>
        <strain evidence="2">ET15</strain>
        <strain evidence="1">ET37</strain>
    </source>
</reference>
<evidence type="ECO:0000313" key="3">
    <source>
        <dbReference type="Proteomes" id="UP001167831"/>
    </source>
</evidence>
<reference evidence="2" key="2">
    <citation type="submission" date="2023-08" db="EMBL/GenBank/DDBJ databases">
        <title>Identification and characterization of horizontal gene transfer across gut microbiota members of farm animals based on homology search.</title>
        <authorList>
            <person name="Schwarzerova J."/>
            <person name="Nykrynova M."/>
            <person name="Jureckova K."/>
            <person name="Cejkova D."/>
            <person name="Rychlik I."/>
        </authorList>
    </citation>
    <scope>NUCLEOTIDE SEQUENCE</scope>
    <source>
        <strain evidence="2">ET15</strain>
        <strain evidence="1">ET37</strain>
    </source>
</reference>
<evidence type="ECO:0000313" key="1">
    <source>
        <dbReference type="EMBL" id="MDN0022619.1"/>
    </source>
</evidence>
<organism evidence="2 4">
    <name type="scientific">Leyella lascolaii</name>
    <dbReference type="NCBI Taxonomy" id="1776379"/>
    <lineage>
        <taxon>Bacteria</taxon>
        <taxon>Pseudomonadati</taxon>
        <taxon>Bacteroidota</taxon>
        <taxon>Bacteroidia</taxon>
        <taxon>Bacteroidales</taxon>
        <taxon>Prevotellaceae</taxon>
        <taxon>Leyella</taxon>
    </lineage>
</organism>
<proteinExistence type="predicted"/>